<dbReference type="Pfam" id="PF09873">
    <property type="entry name" value="SepCysE"/>
    <property type="match status" value="1"/>
</dbReference>
<gene>
    <name evidence="1" type="ORF">C7452_0187</name>
</gene>
<sequence length="222" mass="24874">MDRIRFEQAEKLIRKSCINLKREQGFRDASDGVIDTGKLQEAMMELIDAEEYLYTSLPTHELGGEDASEFCRKLIAAREAIDHILADFGVLERQDPSERIREAARGKLIIVNNSSVKKLLVKAGVEAQNILVAGAPLSVDDMREINPKIPESALRGIEKKIEHLRNDIERKLDVLEDVLVVGEPDKSTVLLAARAEELYGADSRLMENIKDLNAENILELLS</sequence>
<dbReference type="EMBL" id="QREL01000001">
    <property type="protein sequence ID" value="REE28187.1"/>
    <property type="molecule type" value="Genomic_DNA"/>
</dbReference>
<name>A0A371NCD3_9EURY</name>
<proteinExistence type="predicted"/>
<dbReference type="PIRSF" id="PIRSF018814">
    <property type="entry name" value="UCP018814"/>
    <property type="match status" value="1"/>
</dbReference>
<dbReference type="Proteomes" id="UP000256864">
    <property type="component" value="Unassembled WGS sequence"/>
</dbReference>
<organism evidence="1 2">
    <name type="scientific">Methanothermobacter defluvii</name>
    <dbReference type="NCBI Taxonomy" id="49339"/>
    <lineage>
        <taxon>Archaea</taxon>
        <taxon>Methanobacteriati</taxon>
        <taxon>Methanobacteriota</taxon>
        <taxon>Methanomada group</taxon>
        <taxon>Methanobacteria</taxon>
        <taxon>Methanobacteriales</taxon>
        <taxon>Methanobacteriaceae</taxon>
        <taxon>Methanothermobacter</taxon>
    </lineage>
</organism>
<protein>
    <recommendedName>
        <fullName evidence="3">DUF2100 domain-containing protein</fullName>
    </recommendedName>
</protein>
<accession>A0A371NCD3</accession>
<dbReference type="InterPro" id="IPR016736">
    <property type="entry name" value="MJ1481-like"/>
</dbReference>
<dbReference type="RefSeq" id="WP_115891945.1">
    <property type="nucleotide sequence ID" value="NZ_QREL01000001.1"/>
</dbReference>
<evidence type="ECO:0000313" key="1">
    <source>
        <dbReference type="EMBL" id="REE28187.1"/>
    </source>
</evidence>
<reference evidence="1 2" key="1">
    <citation type="submission" date="2018-07" db="EMBL/GenBank/DDBJ databases">
        <title>Genomic Encyclopedia of Type Strains, Phase IV (KMG-IV): sequencing the most valuable type-strain genomes for metagenomic binning, comparative biology and taxonomic classification.</title>
        <authorList>
            <person name="Goeker M."/>
        </authorList>
    </citation>
    <scope>NUCLEOTIDE SEQUENCE [LARGE SCALE GENOMIC DNA]</scope>
    <source>
        <strain evidence="1 2">DSM 7466</strain>
    </source>
</reference>
<keyword evidence="2" id="KW-1185">Reference proteome</keyword>
<evidence type="ECO:0008006" key="3">
    <source>
        <dbReference type="Google" id="ProtNLM"/>
    </source>
</evidence>
<evidence type="ECO:0000313" key="2">
    <source>
        <dbReference type="Proteomes" id="UP000256864"/>
    </source>
</evidence>
<dbReference type="AlphaFoldDB" id="A0A371NCD3"/>
<comment type="caution">
    <text evidence="1">The sequence shown here is derived from an EMBL/GenBank/DDBJ whole genome shotgun (WGS) entry which is preliminary data.</text>
</comment>